<reference evidence="1 2" key="1">
    <citation type="journal article" date="2010" name="J. Bacteriol.">
        <title>Genome sequences of Oceanicola granulosus HTCC2516(T) and Oceanicola batsensis HTCC2597(TDelta).</title>
        <authorList>
            <person name="Thrash J.C."/>
            <person name="Cho J.C."/>
            <person name="Vergin K.L."/>
            <person name="Giovannoni S.J."/>
        </authorList>
    </citation>
    <scope>NUCLEOTIDE SEQUENCE [LARGE SCALE GENOMIC DNA]</scope>
    <source>
        <strain evidence="2">ATCC BAA-861 / DSM 15982 / KCTC 12143 / HTCC2516</strain>
    </source>
</reference>
<sequence length="91" mass="10274">MEGKPRPTPGLLKTLETIMTVVRQSRESETSPPQEKVEVNELLDLFKSDLSRDPSQVRRAEPTPVRAVRVQTEEQEAEALARIRAALYSSK</sequence>
<evidence type="ECO:0000313" key="2">
    <source>
        <dbReference type="Proteomes" id="UP000003635"/>
    </source>
</evidence>
<comment type="caution">
    <text evidence="1">The sequence shown here is derived from an EMBL/GenBank/DDBJ whole genome shotgun (WGS) entry which is preliminary data.</text>
</comment>
<evidence type="ECO:0000313" key="1">
    <source>
        <dbReference type="EMBL" id="EAR50644.1"/>
    </source>
</evidence>
<dbReference type="STRING" id="314256.OG2516_06092"/>
<gene>
    <name evidence="1" type="ORF">OG2516_06092</name>
</gene>
<protein>
    <submittedName>
        <fullName evidence="1">Uncharacterized protein</fullName>
    </submittedName>
</protein>
<dbReference type="AlphaFoldDB" id="Q2CDE6"/>
<accession>Q2CDE6</accession>
<dbReference type="EMBL" id="AAOT01000024">
    <property type="protein sequence ID" value="EAR50644.1"/>
    <property type="molecule type" value="Genomic_DNA"/>
</dbReference>
<name>Q2CDE6_OCEGH</name>
<organism evidence="1 2">
    <name type="scientific">Oceanicola granulosus (strain ATCC BAA-861 / DSM 15982 / KCTC 12143 / HTCC2516)</name>
    <dbReference type="NCBI Taxonomy" id="314256"/>
    <lineage>
        <taxon>Bacteria</taxon>
        <taxon>Pseudomonadati</taxon>
        <taxon>Pseudomonadota</taxon>
        <taxon>Alphaproteobacteria</taxon>
        <taxon>Rhodobacterales</taxon>
        <taxon>Roseobacteraceae</taxon>
        <taxon>Oceanicola</taxon>
    </lineage>
</organism>
<dbReference type="Proteomes" id="UP000003635">
    <property type="component" value="Unassembled WGS sequence"/>
</dbReference>
<proteinExistence type="predicted"/>
<dbReference type="HOGENOM" id="CLU_2424027_0_0_5"/>
<keyword evidence="2" id="KW-1185">Reference proteome</keyword>